<protein>
    <submittedName>
        <fullName evidence="8">RagB/SusD family nutrient uptake outer membrane protein</fullName>
    </submittedName>
</protein>
<feature type="domain" description="SusD-like N-terminal" evidence="7">
    <location>
        <begin position="48"/>
        <end position="218"/>
    </location>
</feature>
<evidence type="ECO:0000313" key="8">
    <source>
        <dbReference type="EMBL" id="RWY48065.1"/>
    </source>
</evidence>
<accession>A0A444MIV5</accession>
<dbReference type="Proteomes" id="UP000286701">
    <property type="component" value="Unassembled WGS sequence"/>
</dbReference>
<evidence type="ECO:0000256" key="2">
    <source>
        <dbReference type="ARBA" id="ARBA00006275"/>
    </source>
</evidence>
<organism evidence="8 9">
    <name type="scientific">Mucilaginibacter gilvus</name>
    <dbReference type="NCBI Taxonomy" id="2305909"/>
    <lineage>
        <taxon>Bacteria</taxon>
        <taxon>Pseudomonadati</taxon>
        <taxon>Bacteroidota</taxon>
        <taxon>Sphingobacteriia</taxon>
        <taxon>Sphingobacteriales</taxon>
        <taxon>Sphingobacteriaceae</taxon>
        <taxon>Mucilaginibacter</taxon>
    </lineage>
</organism>
<comment type="subcellular location">
    <subcellularLocation>
        <location evidence="1">Cell outer membrane</location>
    </subcellularLocation>
</comment>
<gene>
    <name evidence="8" type="ORF">EPL05_21020</name>
</gene>
<keyword evidence="3" id="KW-0732">Signal</keyword>
<dbReference type="GO" id="GO:0009279">
    <property type="term" value="C:cell outer membrane"/>
    <property type="evidence" value="ECO:0007669"/>
    <property type="project" value="UniProtKB-SubCell"/>
</dbReference>
<comment type="caution">
    <text evidence="8">The sequence shown here is derived from an EMBL/GenBank/DDBJ whole genome shotgun (WGS) entry which is preliminary data.</text>
</comment>
<dbReference type="InterPro" id="IPR012944">
    <property type="entry name" value="SusD_RagB_dom"/>
</dbReference>
<evidence type="ECO:0000256" key="5">
    <source>
        <dbReference type="ARBA" id="ARBA00023237"/>
    </source>
</evidence>
<dbReference type="EMBL" id="SBIW01000012">
    <property type="protein sequence ID" value="RWY48065.1"/>
    <property type="molecule type" value="Genomic_DNA"/>
</dbReference>
<evidence type="ECO:0000313" key="9">
    <source>
        <dbReference type="Proteomes" id="UP000286701"/>
    </source>
</evidence>
<dbReference type="InterPro" id="IPR033985">
    <property type="entry name" value="SusD-like_N"/>
</dbReference>
<name>A0A444MIV5_9SPHI</name>
<dbReference type="SUPFAM" id="SSF48452">
    <property type="entry name" value="TPR-like"/>
    <property type="match status" value="1"/>
</dbReference>
<evidence type="ECO:0000256" key="1">
    <source>
        <dbReference type="ARBA" id="ARBA00004442"/>
    </source>
</evidence>
<dbReference type="Pfam" id="PF14322">
    <property type="entry name" value="SusD-like_3"/>
    <property type="match status" value="1"/>
</dbReference>
<dbReference type="Pfam" id="PF07980">
    <property type="entry name" value="SusD_RagB"/>
    <property type="match status" value="1"/>
</dbReference>
<keyword evidence="4" id="KW-0472">Membrane</keyword>
<keyword evidence="9" id="KW-1185">Reference proteome</keyword>
<proteinExistence type="inferred from homology"/>
<evidence type="ECO:0000259" key="6">
    <source>
        <dbReference type="Pfam" id="PF07980"/>
    </source>
</evidence>
<dbReference type="OrthoDB" id="993981at2"/>
<comment type="similarity">
    <text evidence="2">Belongs to the SusD family.</text>
</comment>
<keyword evidence="5" id="KW-0998">Cell outer membrane</keyword>
<reference evidence="8 9" key="1">
    <citation type="submission" date="2019-01" db="EMBL/GenBank/DDBJ databases">
        <title>Mucilaginibacter antarcticum sp. nov., isolated from antarctic soil.</title>
        <authorList>
            <person name="Yan Y.-Q."/>
            <person name="Du Z.-J."/>
        </authorList>
    </citation>
    <scope>NUCLEOTIDE SEQUENCE [LARGE SCALE GENOMIC DNA]</scope>
    <source>
        <strain evidence="8 9">F01003</strain>
    </source>
</reference>
<evidence type="ECO:0000256" key="4">
    <source>
        <dbReference type="ARBA" id="ARBA00023136"/>
    </source>
</evidence>
<dbReference type="Gene3D" id="1.25.40.390">
    <property type="match status" value="1"/>
</dbReference>
<evidence type="ECO:0000259" key="7">
    <source>
        <dbReference type="Pfam" id="PF14322"/>
    </source>
</evidence>
<sequence length="576" mass="63022">MKMNKKNIAFIALLTALIMPVGCKKDFLSRDSSFQATADATFRKSTDVVALVNSIYDGYQNSDLLKKSIWYYANFTTHDFYNYGADIAWNNYQINSDFGALSTFWNNAFITIARANAAFKIIATAKENGVVTAALADRLTGEAYFLRGMSYYYLAGSFGGVPLELKSETDGLTPRSSQDEVFKQVVADMKQAETLLVSKATLDKKDLGRATKGSAYAYEGAAQMWLKDYAAALTAFNSTELTSNYHLLPNFADVHEFSNQNNDESIFEVQFEVSGSQSWDGGWQNGGEVAWIDDFSWPEEISNFGYDYANPGLWYSYQAGDKRKALTVLGPGDQNISPGIIAKWGGIKGYPAVTGGFANGDARFKADDGTIINTCGTLTKPWYGVSDQKRSGYYNAKKWRDPQLTGGTGSQIIFGSQNQILMRYAEVLLSRAECKVRTGDVAGAMADLKIVRDRAFGGVAPAVMQDGLTYDGKASTPITDPLQMVLSEYRHELTAEYSVFYDLRRAGPGVASAFIKAAYGTDATSTPQPYPYGPTADGLLHGVWKTTLPEGRDILPIPQAAIGLNPNLTQNPAYGK</sequence>
<dbReference type="InterPro" id="IPR011990">
    <property type="entry name" value="TPR-like_helical_dom_sf"/>
</dbReference>
<feature type="domain" description="RagB/SusD" evidence="6">
    <location>
        <begin position="261"/>
        <end position="574"/>
    </location>
</feature>
<dbReference type="AlphaFoldDB" id="A0A444MIV5"/>
<evidence type="ECO:0000256" key="3">
    <source>
        <dbReference type="ARBA" id="ARBA00022729"/>
    </source>
</evidence>